<keyword evidence="17" id="KW-1185">Reference proteome</keyword>
<evidence type="ECO:0000256" key="1">
    <source>
        <dbReference type="ARBA" id="ARBA00001070"/>
    </source>
</evidence>
<evidence type="ECO:0000256" key="9">
    <source>
        <dbReference type="ARBA" id="ARBA00023159"/>
    </source>
</evidence>
<accession>A0A9N8VU56</accession>
<dbReference type="GO" id="GO:0006508">
    <property type="term" value="P:proteolysis"/>
    <property type="evidence" value="ECO:0007669"/>
    <property type="project" value="UniProtKB-KW"/>
</dbReference>
<evidence type="ECO:0000256" key="11">
    <source>
        <dbReference type="ARBA" id="ARBA00023242"/>
    </source>
</evidence>
<dbReference type="InterPro" id="IPR029058">
    <property type="entry name" value="AB_hydrolase_fold"/>
</dbReference>
<dbReference type="Pfam" id="PF00326">
    <property type="entry name" value="Peptidase_S9"/>
    <property type="match status" value="1"/>
</dbReference>
<dbReference type="PRINTS" id="PR00862">
    <property type="entry name" value="PROLIGOPTASE"/>
</dbReference>
<keyword evidence="9" id="KW-0010">Activator</keyword>
<evidence type="ECO:0000256" key="12">
    <source>
        <dbReference type="ARBA" id="ARBA00061274"/>
    </source>
</evidence>
<dbReference type="GO" id="GO:0004252">
    <property type="term" value="F:serine-type endopeptidase activity"/>
    <property type="evidence" value="ECO:0007669"/>
    <property type="project" value="UniProtKB-EC"/>
</dbReference>
<keyword evidence="5" id="KW-0645">Protease</keyword>
<proteinExistence type="inferred from homology"/>
<keyword evidence="11" id="KW-0539">Nucleus</keyword>
<feature type="region of interest" description="Disordered" evidence="13">
    <location>
        <begin position="1"/>
        <end position="37"/>
    </location>
</feature>
<dbReference type="CDD" id="cd22926">
    <property type="entry name" value="HFD_SPT3"/>
    <property type="match status" value="1"/>
</dbReference>
<dbReference type="PANTHER" id="PTHR42881">
    <property type="entry name" value="PROLYL ENDOPEPTIDASE"/>
    <property type="match status" value="1"/>
</dbReference>
<reference evidence="16" key="1">
    <citation type="submission" date="2021-06" db="EMBL/GenBank/DDBJ databases">
        <authorList>
            <person name="Kallberg Y."/>
            <person name="Tangrot J."/>
            <person name="Rosling A."/>
        </authorList>
    </citation>
    <scope>NUCLEOTIDE SEQUENCE</scope>
    <source>
        <strain evidence="16">MT106</strain>
    </source>
</reference>
<dbReference type="AlphaFoldDB" id="A0A9N8VU56"/>
<feature type="domain" description="Peptidase S9 prolyl oligopeptidase catalytic" evidence="14">
    <location>
        <begin position="903"/>
        <end position="1098"/>
    </location>
</feature>
<organism evidence="16 17">
    <name type="scientific">Ambispora gerdemannii</name>
    <dbReference type="NCBI Taxonomy" id="144530"/>
    <lineage>
        <taxon>Eukaryota</taxon>
        <taxon>Fungi</taxon>
        <taxon>Fungi incertae sedis</taxon>
        <taxon>Mucoromycota</taxon>
        <taxon>Glomeromycotina</taxon>
        <taxon>Glomeromycetes</taxon>
        <taxon>Archaeosporales</taxon>
        <taxon>Ambisporaceae</taxon>
        <taxon>Ambispora</taxon>
    </lineage>
</organism>
<evidence type="ECO:0000256" key="10">
    <source>
        <dbReference type="ARBA" id="ARBA00023163"/>
    </source>
</evidence>
<evidence type="ECO:0000259" key="15">
    <source>
        <dbReference type="Pfam" id="PF02897"/>
    </source>
</evidence>
<dbReference type="GO" id="GO:0005634">
    <property type="term" value="C:nucleus"/>
    <property type="evidence" value="ECO:0007669"/>
    <property type="project" value="UniProtKB-SubCell"/>
</dbReference>
<dbReference type="InterPro" id="IPR001375">
    <property type="entry name" value="Peptidase_S9_cat"/>
</dbReference>
<dbReference type="SUPFAM" id="SSF50993">
    <property type="entry name" value="Peptidase/esterase 'gauge' domain"/>
    <property type="match status" value="1"/>
</dbReference>
<dbReference type="GO" id="GO:0046982">
    <property type="term" value="F:protein heterodimerization activity"/>
    <property type="evidence" value="ECO:0007669"/>
    <property type="project" value="InterPro"/>
</dbReference>
<dbReference type="Pfam" id="PF02269">
    <property type="entry name" value="TFIID-18kDa"/>
    <property type="match status" value="1"/>
</dbReference>
<keyword evidence="6" id="KW-0378">Hydrolase</keyword>
<dbReference type="GO" id="GO:0070012">
    <property type="term" value="F:oligopeptidase activity"/>
    <property type="evidence" value="ECO:0007669"/>
    <property type="project" value="TreeGrafter"/>
</dbReference>
<keyword evidence="10" id="KW-0804">Transcription</keyword>
<evidence type="ECO:0000256" key="8">
    <source>
        <dbReference type="ARBA" id="ARBA00023015"/>
    </source>
</evidence>
<evidence type="ECO:0000313" key="17">
    <source>
        <dbReference type="Proteomes" id="UP000789831"/>
    </source>
</evidence>
<dbReference type="GO" id="GO:0006357">
    <property type="term" value="P:regulation of transcription by RNA polymerase II"/>
    <property type="evidence" value="ECO:0007669"/>
    <property type="project" value="UniProtKB-ARBA"/>
</dbReference>
<comment type="similarity">
    <text evidence="12">Belongs to the SPT3 family.</text>
</comment>
<evidence type="ECO:0000256" key="5">
    <source>
        <dbReference type="ARBA" id="ARBA00022670"/>
    </source>
</evidence>
<feature type="compositionally biased region" description="Low complexity" evidence="13">
    <location>
        <begin position="7"/>
        <end position="17"/>
    </location>
</feature>
<dbReference type="FunFam" id="3.40.50.1820:FF:000005">
    <property type="entry name" value="Prolyl endopeptidase"/>
    <property type="match status" value="1"/>
</dbReference>
<comment type="catalytic activity">
    <reaction evidence="1">
        <text>Hydrolysis of Pro-|-Xaa &gt;&gt; Ala-|-Xaa in oligopeptides.</text>
        <dbReference type="EC" id="3.4.21.26"/>
    </reaction>
</comment>
<dbReference type="FunFam" id="2.130.10.120:FF:000001">
    <property type="entry name" value="Prolyl endopeptidase"/>
    <property type="match status" value="1"/>
</dbReference>
<dbReference type="GO" id="GO:0005829">
    <property type="term" value="C:cytosol"/>
    <property type="evidence" value="ECO:0007669"/>
    <property type="project" value="TreeGrafter"/>
</dbReference>
<gene>
    <name evidence="16" type="ORF">AGERDE_LOCUS2274</name>
</gene>
<dbReference type="GO" id="GO:0006366">
    <property type="term" value="P:transcription by RNA polymerase II"/>
    <property type="evidence" value="ECO:0007669"/>
    <property type="project" value="InterPro"/>
</dbReference>
<feature type="domain" description="Peptidase S9A N-terminal" evidence="15">
    <location>
        <begin position="427"/>
        <end position="841"/>
    </location>
</feature>
<dbReference type="EMBL" id="CAJVPL010000184">
    <property type="protein sequence ID" value="CAG8461446.1"/>
    <property type="molecule type" value="Genomic_DNA"/>
</dbReference>
<dbReference type="InterPro" id="IPR023302">
    <property type="entry name" value="Pept_S9A_N"/>
</dbReference>
<dbReference type="OrthoDB" id="248387at2759"/>
<keyword evidence="7" id="KW-0720">Serine protease</keyword>
<dbReference type="InterPro" id="IPR003195">
    <property type="entry name" value="TFIID_TAF13"/>
</dbReference>
<comment type="similarity">
    <text evidence="3">Belongs to the peptidase S9A family.</text>
</comment>
<evidence type="ECO:0000256" key="7">
    <source>
        <dbReference type="ARBA" id="ARBA00022825"/>
    </source>
</evidence>
<dbReference type="SUPFAM" id="SSF47113">
    <property type="entry name" value="Histone-fold"/>
    <property type="match status" value="1"/>
</dbReference>
<evidence type="ECO:0000259" key="14">
    <source>
        <dbReference type="Pfam" id="PF00326"/>
    </source>
</evidence>
<evidence type="ECO:0000256" key="3">
    <source>
        <dbReference type="ARBA" id="ARBA00005228"/>
    </source>
</evidence>
<dbReference type="Gene3D" id="1.10.20.10">
    <property type="entry name" value="Histone, subunit A"/>
    <property type="match status" value="1"/>
</dbReference>
<evidence type="ECO:0000313" key="16">
    <source>
        <dbReference type="EMBL" id="CAG8461446.1"/>
    </source>
</evidence>
<evidence type="ECO:0000256" key="13">
    <source>
        <dbReference type="SAM" id="MobiDB-lite"/>
    </source>
</evidence>
<dbReference type="Proteomes" id="UP000789831">
    <property type="component" value="Unassembled WGS sequence"/>
</dbReference>
<name>A0A9N8VU56_9GLOM</name>
<dbReference type="FunFam" id="1.10.20.10:FF:000023">
    <property type="entry name" value="transcription initiation protein SPT3 homolog"/>
    <property type="match status" value="1"/>
</dbReference>
<dbReference type="PANTHER" id="PTHR42881:SF2">
    <property type="entry name" value="PROLYL ENDOPEPTIDASE"/>
    <property type="match status" value="1"/>
</dbReference>
<dbReference type="GO" id="GO:0000124">
    <property type="term" value="C:SAGA complex"/>
    <property type="evidence" value="ECO:0007669"/>
    <property type="project" value="UniProtKB-ARBA"/>
</dbReference>
<comment type="subcellular location">
    <subcellularLocation>
        <location evidence="2">Nucleus</location>
    </subcellularLocation>
</comment>
<dbReference type="Pfam" id="PF02897">
    <property type="entry name" value="Peptidase_S9_N"/>
    <property type="match status" value="1"/>
</dbReference>
<feature type="compositionally biased region" description="Basic and acidic residues" evidence="13">
    <location>
        <begin position="18"/>
        <end position="36"/>
    </location>
</feature>
<dbReference type="InterPro" id="IPR009072">
    <property type="entry name" value="Histone-fold"/>
</dbReference>
<dbReference type="Gene3D" id="2.130.10.120">
    <property type="entry name" value="Prolyl oligopeptidase, N-terminal domain"/>
    <property type="match status" value="1"/>
</dbReference>
<protein>
    <recommendedName>
        <fullName evidence="4">prolyl oligopeptidase</fullName>
        <ecNumber evidence="4">3.4.21.26</ecNumber>
    </recommendedName>
</protein>
<comment type="caution">
    <text evidence="16">The sequence shown here is derived from an EMBL/GenBank/DDBJ whole genome shotgun (WGS) entry which is preliminary data.</text>
</comment>
<evidence type="ECO:0000256" key="4">
    <source>
        <dbReference type="ARBA" id="ARBA00011897"/>
    </source>
</evidence>
<dbReference type="Gene3D" id="3.40.50.1820">
    <property type="entry name" value="alpha/beta hydrolase"/>
    <property type="match status" value="1"/>
</dbReference>
<evidence type="ECO:0000256" key="2">
    <source>
        <dbReference type="ARBA" id="ARBA00004123"/>
    </source>
</evidence>
<dbReference type="SUPFAM" id="SSF53474">
    <property type="entry name" value="alpha/beta-Hydrolases"/>
    <property type="match status" value="1"/>
</dbReference>
<evidence type="ECO:0000256" key="6">
    <source>
        <dbReference type="ARBA" id="ARBA00022801"/>
    </source>
</evidence>
<keyword evidence="8" id="KW-0805">Transcription regulation</keyword>
<dbReference type="EC" id="3.4.21.26" evidence="4"/>
<dbReference type="InterPro" id="IPR051167">
    <property type="entry name" value="Prolyl_oligopep/macrocyclase"/>
</dbReference>
<dbReference type="InterPro" id="IPR002470">
    <property type="entry name" value="Peptidase_S9A"/>
</dbReference>
<sequence length="1106" mass="126870">MSNIAPTTTTNNNAQKTTLEKNDKSKAPPPEKEKSKYRYSSEIQQMMFVFGEVSEPNPETVMLVEDIVRSQVIEIIIQAAAQAAKRGSRYMSAEDLIFLIRHDRAKVNRLRTYLSWKDVRKNTKDSGGQDAAEEILEEPNADKLAKARKMKVKLSWELVNSFSEFLNANSDEEDDEELEAYNDSIQRLKDADEITRAMTREEYVHYSECRQASFTYRKAKRFREWANMSAYIDMRPNDDIIDILGFLTFEMVSVLTENALRVKQDLDTKEENKSYPKSLKRSRVVADLDDEDRPDSFLFAPPPSPQTPLQPAHIHEGFRRLQRSPQPIKNFRGGLVRTKLQSFLIMLLLLLKINHRIAALAVAVAAAVFGPWSYSYLRINSFCPTQFNFVCLKLTTFRASFFAQTHSKQQLPAFEQPKGKRMVWTYPEVRRDETVVEDLHGVRVADPYRWLEEPDSDETKAFIEAQNAVTNKLLDTYEYREKFRESLTTMYNYERYGCPFKRGEFYYYFYNTGLLPQNILYQQSSLTAEPKVFFDPNTIEADGTASLSTYIFSKSGKYFAYGSDWVTVYVKPTTGYEQGEHLDDRIEWVKFSGLSFTHDDAGFFYSRYPKLEEEKTMDKGTETSSNLNSKLYYHRLGTSQADDILILEVPENPEFNFDARVSVDGRFVLVLVNKDCGHVNKLWIADLEKSEGKVKDKLEFEKIVDVFEAEYDYITNNGTIIYFMTNLDSPRWRIVKYDLANPEKGFTDLIPQHPIDVLSVACVVHETKLITVYMHDVKDQISIHDLTTGQKIKDVDLPIGSVDSLAGQKEDTEFFFKFSGFLNPGIIYRYNFLDNSMTVFRTTKVQGLQSENLEAKQVFIESKDSTKIPAFLVFRKDLALDGEHPTLLYGYGGFSSSLTPMFSPTMLNFIQHYNGILSMANLRGGCEYGEEWHLAVAKWLIANKYTRAEKLAINGASNGGTLVGVSINQAPELFGAAVADVGVLDMLRFHKFTIGHYWRSDYGDPDKKEDFEYIYKYSPLHNVQSAKPYPSVLLTTSDHDDRVVPLHSFKYISQLQHVARNNPNPLMIRIDKKAGHGSGKPIQKRIDEATDKYSFIALATGAKWID</sequence>